<dbReference type="EMBL" id="LNIX01000031">
    <property type="protein sequence ID" value="OXA40971.1"/>
    <property type="molecule type" value="Genomic_DNA"/>
</dbReference>
<gene>
    <name evidence="3" type="ORF">Fcan01_24243</name>
</gene>
<comment type="caution">
    <text evidence="3">The sequence shown here is derived from an EMBL/GenBank/DDBJ whole genome shotgun (WGS) entry which is preliminary data.</text>
</comment>
<dbReference type="AlphaFoldDB" id="A0A226D8L7"/>
<dbReference type="Proteomes" id="UP000198287">
    <property type="component" value="Unassembled WGS sequence"/>
</dbReference>
<feature type="domain" description="LRAT" evidence="2">
    <location>
        <begin position="40"/>
        <end position="153"/>
    </location>
</feature>
<accession>A0A226D8L7</accession>
<keyword evidence="4" id="KW-1185">Reference proteome</keyword>
<organism evidence="3 4">
    <name type="scientific">Folsomia candida</name>
    <name type="common">Springtail</name>
    <dbReference type="NCBI Taxonomy" id="158441"/>
    <lineage>
        <taxon>Eukaryota</taxon>
        <taxon>Metazoa</taxon>
        <taxon>Ecdysozoa</taxon>
        <taxon>Arthropoda</taxon>
        <taxon>Hexapoda</taxon>
        <taxon>Collembola</taxon>
        <taxon>Entomobryomorpha</taxon>
        <taxon>Isotomoidea</taxon>
        <taxon>Isotomidae</taxon>
        <taxon>Proisotominae</taxon>
        <taxon>Folsomia</taxon>
    </lineage>
</organism>
<protein>
    <submittedName>
        <fullName evidence="3">HRAS-like suppressor 3</fullName>
    </submittedName>
</protein>
<dbReference type="OrthoDB" id="6502854at2759"/>
<dbReference type="Gene3D" id="3.90.1720.10">
    <property type="entry name" value="endopeptidase domain like (from Nostoc punctiforme)"/>
    <property type="match status" value="1"/>
</dbReference>
<dbReference type="InterPro" id="IPR007053">
    <property type="entry name" value="LRAT_dom"/>
</dbReference>
<feature type="region of interest" description="Disordered" evidence="1">
    <location>
        <begin position="1"/>
        <end position="26"/>
    </location>
</feature>
<evidence type="ECO:0000259" key="2">
    <source>
        <dbReference type="Pfam" id="PF04970"/>
    </source>
</evidence>
<dbReference type="Pfam" id="PF04970">
    <property type="entry name" value="LRAT"/>
    <property type="match status" value="1"/>
</dbReference>
<name>A0A226D8L7_FOLCA</name>
<feature type="compositionally biased region" description="Basic and acidic residues" evidence="1">
    <location>
        <begin position="1"/>
        <end position="11"/>
    </location>
</feature>
<proteinExistence type="predicted"/>
<reference evidence="3 4" key="1">
    <citation type="submission" date="2015-12" db="EMBL/GenBank/DDBJ databases">
        <title>The genome of Folsomia candida.</title>
        <authorList>
            <person name="Faddeeva A."/>
            <person name="Derks M.F."/>
            <person name="Anvar Y."/>
            <person name="Smit S."/>
            <person name="Van Straalen N."/>
            <person name="Roelofs D."/>
        </authorList>
    </citation>
    <scope>NUCLEOTIDE SEQUENCE [LARGE SCALE GENOMIC DNA]</scope>
    <source>
        <strain evidence="3 4">VU population</strain>
        <tissue evidence="3">Whole body</tissue>
    </source>
</reference>
<evidence type="ECO:0000256" key="1">
    <source>
        <dbReference type="SAM" id="MobiDB-lite"/>
    </source>
</evidence>
<evidence type="ECO:0000313" key="3">
    <source>
        <dbReference type="EMBL" id="OXA40971.1"/>
    </source>
</evidence>
<evidence type="ECO:0000313" key="4">
    <source>
        <dbReference type="Proteomes" id="UP000198287"/>
    </source>
</evidence>
<sequence>MGCHNSKDRVHPANKSTPKIPPTDWGTLDQHDLKKFEKFDLLETDTGCGRGNHWLMSLGEGLVIHVIFSTEKMRGIIRIESVEKAARHAKKLRVNNLTETAKEKGYTVLSEDKIWALIQQDFEDCDKITEEIIQGFVKFNWKKENCEHYSTKWRRFVAEVDAADLAPPYADDFSAPPPPKNSISYSFNVATPRRRRRRKITKNWRRHRRKFATGLDSFPAGGILSASMDLAYDNELFAKLVLNENMCHRKYEREEDNSSKKLPSNGKVIEVKSSKTLPSNGPLVKINPTKILPPIGKVIEVNPAKTLSPNGQVVDIKPLMVPPSSAKVVETHLSIKPIVVTSDRI</sequence>